<proteinExistence type="predicted"/>
<dbReference type="SFLD" id="SFLDS00029">
    <property type="entry name" value="Radical_SAM"/>
    <property type="match status" value="1"/>
</dbReference>
<evidence type="ECO:0000256" key="3">
    <source>
        <dbReference type="ARBA" id="ARBA00022723"/>
    </source>
</evidence>
<dbReference type="InterPro" id="IPR007197">
    <property type="entry name" value="rSAM"/>
</dbReference>
<evidence type="ECO:0000313" key="7">
    <source>
        <dbReference type="EMBL" id="KTD88582.1"/>
    </source>
</evidence>
<dbReference type="PANTHER" id="PTHR43273:SF8">
    <property type="entry name" value="RADICAL SAM DOMAIN PROTEIN"/>
    <property type="match status" value="1"/>
</dbReference>
<feature type="domain" description="Radical SAM core" evidence="6">
    <location>
        <begin position="100"/>
        <end position="260"/>
    </location>
</feature>
<accession>A0A0W1B4T6</accession>
<evidence type="ECO:0000256" key="2">
    <source>
        <dbReference type="ARBA" id="ARBA00022691"/>
    </source>
</evidence>
<dbReference type="Proteomes" id="UP000054709">
    <property type="component" value="Unassembled WGS sequence"/>
</dbReference>
<evidence type="ECO:0000256" key="1">
    <source>
        <dbReference type="ARBA" id="ARBA00001966"/>
    </source>
</evidence>
<evidence type="ECO:0000256" key="5">
    <source>
        <dbReference type="ARBA" id="ARBA00023014"/>
    </source>
</evidence>
<dbReference type="Gene3D" id="3.20.20.70">
    <property type="entry name" value="Aldolase class I"/>
    <property type="match status" value="1"/>
</dbReference>
<dbReference type="UniPathway" id="UPA00782"/>
<dbReference type="InterPro" id="IPR013785">
    <property type="entry name" value="Aldolase_TIM"/>
</dbReference>
<dbReference type="EMBL" id="LCZJ02000012">
    <property type="protein sequence ID" value="KTD88582.1"/>
    <property type="molecule type" value="Genomic_DNA"/>
</dbReference>
<keyword evidence="5" id="KW-0411">Iron-sulfur</keyword>
<dbReference type="PANTHER" id="PTHR43273">
    <property type="entry name" value="ANAEROBIC SULFATASE-MATURATING ENZYME HOMOLOG ASLB-RELATED"/>
    <property type="match status" value="1"/>
</dbReference>
<dbReference type="SFLD" id="SFLDG01386">
    <property type="entry name" value="main_SPASM_domain-containing"/>
    <property type="match status" value="1"/>
</dbReference>
<dbReference type="InterPro" id="IPR023885">
    <property type="entry name" value="4Fe4S-binding_SPASM_dom"/>
</dbReference>
<organism evidence="7 8">
    <name type="scientific">Paenibacillus etheri</name>
    <dbReference type="NCBI Taxonomy" id="1306852"/>
    <lineage>
        <taxon>Bacteria</taxon>
        <taxon>Bacillati</taxon>
        <taxon>Bacillota</taxon>
        <taxon>Bacilli</taxon>
        <taxon>Bacillales</taxon>
        <taxon>Paenibacillaceae</taxon>
        <taxon>Paenibacillus</taxon>
    </lineage>
</organism>
<dbReference type="NCBIfam" id="TIGR04085">
    <property type="entry name" value="rSAM_more_4Fe4S"/>
    <property type="match status" value="1"/>
</dbReference>
<dbReference type="GO" id="GO:0051536">
    <property type="term" value="F:iron-sulfur cluster binding"/>
    <property type="evidence" value="ECO:0007669"/>
    <property type="project" value="UniProtKB-KW"/>
</dbReference>
<dbReference type="CDD" id="cd01335">
    <property type="entry name" value="Radical_SAM"/>
    <property type="match status" value="1"/>
</dbReference>
<keyword evidence="4" id="KW-0408">Iron</keyword>
<evidence type="ECO:0000313" key="8">
    <source>
        <dbReference type="Proteomes" id="UP000054709"/>
    </source>
</evidence>
<reference evidence="7 8" key="1">
    <citation type="journal article" date="2015" name="Int. Biodeterior. Biodegradation">
        <title>Physiological and genetic screening methods for the isolation of methyl tert-butyl ether-degrading bacteria for bioremediation purposes.</title>
        <authorList>
            <person name="Guisado I.M."/>
            <person name="Purswani J."/>
            <person name="Gonzalez Lopez J."/>
            <person name="Pozo C."/>
        </authorList>
    </citation>
    <scope>NUCLEOTIDE SEQUENCE [LARGE SCALE GENOMIC DNA]</scope>
    <source>
        <strain evidence="7 8">SH7</strain>
    </source>
</reference>
<dbReference type="SFLD" id="SFLDG01384">
    <property type="entry name" value="thioether_bond_formation_requi"/>
    <property type="match status" value="1"/>
</dbReference>
<name>A0A0W1B4T6_9BACL</name>
<dbReference type="InterPro" id="IPR023867">
    <property type="entry name" value="Sulphatase_maturase_rSAM"/>
</dbReference>
<evidence type="ECO:0000256" key="4">
    <source>
        <dbReference type="ARBA" id="ARBA00023004"/>
    </source>
</evidence>
<dbReference type="GO" id="GO:0016491">
    <property type="term" value="F:oxidoreductase activity"/>
    <property type="evidence" value="ECO:0007669"/>
    <property type="project" value="InterPro"/>
</dbReference>
<dbReference type="Pfam" id="PF04055">
    <property type="entry name" value="Radical_SAM"/>
    <property type="match status" value="1"/>
</dbReference>
<comment type="cofactor">
    <cofactor evidence="1">
        <name>[4Fe-4S] cluster</name>
        <dbReference type="ChEBI" id="CHEBI:49883"/>
    </cofactor>
</comment>
<gene>
    <name evidence="7" type="ORF">UQ64_04495</name>
</gene>
<sequence length="465" mass="53012">MAVLTKYILMYPLDEEHSLAINSLTSAMDIIDQETRSKIEDMQSGIKNIESNEDEELYQQLMSRGYLFENAQMEKDTINRYKLVHQELAKRKIITNFTICPTMGCNLRCTYCFESDDQHINYNLMTDTQLDTIFKYISETLENSKEERIRLKGDTPATINVFGGEPLLKTNYPVISRILKFAEANGILVKIITNATTIQPYLGLFERYVKLLHLQITVDGNKEIHDVRRIRADGSGSFDQICRNINRVLDLGIKVALRINVDKSNIKSLRELEAVIKSNQWDQNPLFYPYASPVLDFCGVGEDILTEHELLDTLLSERLYGNEEGFIKGIVSPSIGFLSFFFDSKNQMKPWKLDYCEATSGSNFGFSPDGNITTCLTYAGKGKHTIGTFDENGVRLNEEDTAKWFDRSVFRLEKCQDCKYAFLCGGGCAVAAIERNQDMDDVVCSDIASTIEKYVFHIKRTILNQ</sequence>
<dbReference type="OrthoDB" id="9808591at2"/>
<keyword evidence="3" id="KW-0479">Metal-binding</keyword>
<evidence type="ECO:0000259" key="6">
    <source>
        <dbReference type="Pfam" id="PF04055"/>
    </source>
</evidence>
<dbReference type="RefSeq" id="WP_060621733.1">
    <property type="nucleotide sequence ID" value="NZ_LCZJ02000012.1"/>
</dbReference>
<dbReference type="GO" id="GO:0046872">
    <property type="term" value="F:metal ion binding"/>
    <property type="evidence" value="ECO:0007669"/>
    <property type="project" value="UniProtKB-KW"/>
</dbReference>
<keyword evidence="8" id="KW-1185">Reference proteome</keyword>
<keyword evidence="2" id="KW-0949">S-adenosyl-L-methionine</keyword>
<dbReference type="SUPFAM" id="SSF102114">
    <property type="entry name" value="Radical SAM enzymes"/>
    <property type="match status" value="1"/>
</dbReference>
<protein>
    <recommendedName>
        <fullName evidence="6">Radical SAM core domain-containing protein</fullName>
    </recommendedName>
</protein>
<comment type="caution">
    <text evidence="7">The sequence shown here is derived from an EMBL/GenBank/DDBJ whole genome shotgun (WGS) entry which is preliminary data.</text>
</comment>
<dbReference type="SFLD" id="SFLDG01067">
    <property type="entry name" value="SPASM/twitch_domain_containing"/>
    <property type="match status" value="1"/>
</dbReference>
<dbReference type="AlphaFoldDB" id="A0A0W1B4T6"/>
<dbReference type="InterPro" id="IPR058240">
    <property type="entry name" value="rSAM_sf"/>
</dbReference>